<dbReference type="GO" id="GO:0046872">
    <property type="term" value="F:metal ion binding"/>
    <property type="evidence" value="ECO:0007669"/>
    <property type="project" value="UniProtKB-KW"/>
</dbReference>
<evidence type="ECO:0000256" key="2">
    <source>
        <dbReference type="ARBA" id="ARBA00022723"/>
    </source>
</evidence>
<evidence type="ECO:0000313" key="4">
    <source>
        <dbReference type="EMBL" id="KAF0035512.1"/>
    </source>
</evidence>
<protein>
    <recommendedName>
        <fullName evidence="3">DDE Tnp4 domain-containing protein</fullName>
    </recommendedName>
</protein>
<feature type="domain" description="DDE Tnp4" evidence="3">
    <location>
        <begin position="248"/>
        <end position="349"/>
    </location>
</feature>
<dbReference type="AlphaFoldDB" id="A0A6A4SZU3"/>
<gene>
    <name evidence="4" type="ORF">F2P81_013270</name>
</gene>
<name>A0A6A4SZU3_SCOMX</name>
<organism evidence="4 5">
    <name type="scientific">Scophthalmus maximus</name>
    <name type="common">Turbot</name>
    <name type="synonym">Psetta maxima</name>
    <dbReference type="NCBI Taxonomy" id="52904"/>
    <lineage>
        <taxon>Eukaryota</taxon>
        <taxon>Metazoa</taxon>
        <taxon>Chordata</taxon>
        <taxon>Craniata</taxon>
        <taxon>Vertebrata</taxon>
        <taxon>Euteleostomi</taxon>
        <taxon>Actinopterygii</taxon>
        <taxon>Neopterygii</taxon>
        <taxon>Teleostei</taxon>
        <taxon>Neoteleostei</taxon>
        <taxon>Acanthomorphata</taxon>
        <taxon>Carangaria</taxon>
        <taxon>Pleuronectiformes</taxon>
        <taxon>Pleuronectoidei</taxon>
        <taxon>Scophthalmidae</taxon>
        <taxon>Scophthalmus</taxon>
    </lineage>
</organism>
<comment type="cofactor">
    <cofactor evidence="1">
        <name>a divalent metal cation</name>
        <dbReference type="ChEBI" id="CHEBI:60240"/>
    </cofactor>
</comment>
<dbReference type="EMBL" id="VEVO01000011">
    <property type="protein sequence ID" value="KAF0035512.1"/>
    <property type="molecule type" value="Genomic_DNA"/>
</dbReference>
<proteinExistence type="predicted"/>
<accession>A0A6A4SZU3</accession>
<evidence type="ECO:0000256" key="1">
    <source>
        <dbReference type="ARBA" id="ARBA00001968"/>
    </source>
</evidence>
<sequence>MHRVPFASSTQCVLAWNLSSFHPPHPGWSVLVCQRGYSYNPAVLVTLRYTGSHRTIQLNRLYGLFMKRHQCIVLGMVGFVVSSGLTLYDLSRSILKQLRQKSVGDIFYSQWTSAIWGPQVILEYTPTSFFRSAFACLDGGAAETTISSATANVNTQDGRQNVRPSCQHKCIDAKLTLSLSLIFTSIKAVRLEMHWCIRYINVSFPFRLDCALTKPFKDFESVTHSALVPLMGHIYRLLLPGTIQPTATTGSFTDVYIGWPGRTHDARVLSNSDLFITAEERQNGYLFPREKSKMLDGVEIPVHIIGDAASPLKQWLMKGFTQHLQLSQEQAHFTHTLSSARMAAENAFG</sequence>
<dbReference type="InterPro" id="IPR027806">
    <property type="entry name" value="HARBI1_dom"/>
</dbReference>
<dbReference type="Proteomes" id="UP000438429">
    <property type="component" value="Unassembled WGS sequence"/>
</dbReference>
<dbReference type="Pfam" id="PF13359">
    <property type="entry name" value="DDE_Tnp_4"/>
    <property type="match status" value="1"/>
</dbReference>
<evidence type="ECO:0000313" key="5">
    <source>
        <dbReference type="Proteomes" id="UP000438429"/>
    </source>
</evidence>
<comment type="caution">
    <text evidence="4">The sequence shown here is derived from an EMBL/GenBank/DDBJ whole genome shotgun (WGS) entry which is preliminary data.</text>
</comment>
<evidence type="ECO:0000259" key="3">
    <source>
        <dbReference type="Pfam" id="PF13359"/>
    </source>
</evidence>
<reference evidence="4 5" key="1">
    <citation type="submission" date="2019-06" db="EMBL/GenBank/DDBJ databases">
        <title>Draft genomes of female and male turbot (Scophthalmus maximus).</title>
        <authorList>
            <person name="Xu H."/>
            <person name="Xu X.-W."/>
            <person name="Shao C."/>
            <person name="Chen S."/>
        </authorList>
    </citation>
    <scope>NUCLEOTIDE SEQUENCE [LARGE SCALE GENOMIC DNA]</scope>
    <source>
        <strain evidence="4">Ysfricsl-2016a</strain>
        <tissue evidence="4">Blood</tissue>
    </source>
</reference>
<keyword evidence="2" id="KW-0479">Metal-binding</keyword>